<name>A0AAN7NVC0_9COLE</name>
<sequence>MKYVFALLFLIFSVSSGARILGVMPFPSYSHQIVFQPLWKELSLRGHQVTTLTTDLINEPDLVNLTEIDLSFAYDIWARDLRKIIVLNQKSFFYGFAEGIRSLINILDEELQNPQIQKLLNDKTSKFDLVMVEFTIPGMFAFATRFNCPLILLSSLDPVSFGYEFIGNPIHPAFDTDVMRPYEEKYTLFGRLKSVLHFLFVKALNTFYYFPANDAFVKKNFGDGYAPVFSIGNNASAFFVNANTVFQKILPLFPNVVQIGGKLHRNDTTQLTKEMKTILDNSKGFIYFSLGGNAKTTDLSLESQKAIMETFSELPYTVLWKLDSDHFSNKPPNVFIMKWFPQQAILKHPKIKLFITQGGRQSIDEAIASNVPMIGLPFYADQTYNVQKMAAQGFGLSLSYVNLKKDEFKHAILEVIKNPKYRNTLKELSDLENDQPMTGLERALWWTEYVLRHKGAKHLRSPYLDVPLYQYLLLDVFGVCLLVIVVATFVLLLSLINLSSGAKILGVMPFPSYSHQIVFQPLWKELSLRGHQVTTLTTDPINDPTLVNLTEIDLSFTYKIWTECLRKIIVVNQENIFTGFVQMLTCMLDFIDKQLESRQVQDLLHDENLKFDLVILEYAIPAVCAFAARFNCPHIGVSSLDPPSFVYEFIGNPIHPVFDTDILRPYEDKHTLFGRLKSFLHVLSAKLLNEFYYLPATEALIKKHFGDNYPPMTSIANNASALFLNSNTVFQKILPLLPNVVQIGGKLHRNDIAQLTEEMRMILEKSKGFIYFSLGSNAKSTDIPPQTQKAMIETFSELPYTVFWKFDSDHFPNKSANVFISKWFPQQAILRHSKIKLFVTQGGRQSMDEAIASNVPMIGIPFYGDQLYNVQKMVAQGYGLSLDYVNLQKDEFKSAILEVIKNPKYRNTLKLLSDLEDDQPMTGLQRAIWWTEYVLRHKGAKHLRSPYLEISLYQYLLLDVLGRRFNTSTYFYTRKLFNGSYHVKEQNKQILNYLTQQKEKQQSSPFPVLPELPTQLPINTEQDLIGLNQLLTESPDRNSALCTYLRTLGGKDITNKTNRILKYILTDEVAQNYNYFGKRSKKKAFCELQLNDVIIRAVKAGTNCNNNEVEGLIKVWLKHAPERLKAIEK</sequence>
<protein>
    <recommendedName>
        <fullName evidence="6">DUF4806 domain-containing protein</fullName>
    </recommendedName>
</protein>
<dbReference type="PANTHER" id="PTHR48043">
    <property type="entry name" value="EG:EG0003.4 PROTEIN-RELATED"/>
    <property type="match status" value="1"/>
</dbReference>
<evidence type="ECO:0000256" key="4">
    <source>
        <dbReference type="SAM" id="Phobius"/>
    </source>
</evidence>
<evidence type="ECO:0000256" key="3">
    <source>
        <dbReference type="ARBA" id="ARBA00022679"/>
    </source>
</evidence>
<dbReference type="EMBL" id="JARPUR010000007">
    <property type="protein sequence ID" value="KAK4873145.1"/>
    <property type="molecule type" value="Genomic_DNA"/>
</dbReference>
<reference evidence="8" key="1">
    <citation type="submission" date="2023-01" db="EMBL/GenBank/DDBJ databases">
        <title>Key to firefly adult light organ development and bioluminescence: homeobox transcription factors regulate luciferase expression and transportation to peroxisome.</title>
        <authorList>
            <person name="Fu X."/>
        </authorList>
    </citation>
    <scope>NUCLEOTIDE SEQUENCE [LARGE SCALE GENOMIC DNA]</scope>
</reference>
<evidence type="ECO:0000256" key="5">
    <source>
        <dbReference type="SAM" id="SignalP"/>
    </source>
</evidence>
<evidence type="ECO:0000313" key="8">
    <source>
        <dbReference type="Proteomes" id="UP001353858"/>
    </source>
</evidence>
<dbReference type="PROSITE" id="PS00375">
    <property type="entry name" value="UDPGT"/>
    <property type="match status" value="2"/>
</dbReference>
<comment type="caution">
    <text evidence="7">The sequence shown here is derived from an EMBL/GenBank/DDBJ whole genome shotgun (WGS) entry which is preliminary data.</text>
</comment>
<feature type="signal peptide" evidence="5">
    <location>
        <begin position="1"/>
        <end position="17"/>
    </location>
</feature>
<feature type="domain" description="DUF4806" evidence="6">
    <location>
        <begin position="1015"/>
        <end position="1096"/>
    </location>
</feature>
<dbReference type="GO" id="GO:0008194">
    <property type="term" value="F:UDP-glycosyltransferase activity"/>
    <property type="evidence" value="ECO:0007669"/>
    <property type="project" value="InterPro"/>
</dbReference>
<organism evidence="7 8">
    <name type="scientific">Aquatica leii</name>
    <dbReference type="NCBI Taxonomy" id="1421715"/>
    <lineage>
        <taxon>Eukaryota</taxon>
        <taxon>Metazoa</taxon>
        <taxon>Ecdysozoa</taxon>
        <taxon>Arthropoda</taxon>
        <taxon>Hexapoda</taxon>
        <taxon>Insecta</taxon>
        <taxon>Pterygota</taxon>
        <taxon>Neoptera</taxon>
        <taxon>Endopterygota</taxon>
        <taxon>Coleoptera</taxon>
        <taxon>Polyphaga</taxon>
        <taxon>Elateriformia</taxon>
        <taxon>Elateroidea</taxon>
        <taxon>Lampyridae</taxon>
        <taxon>Luciolinae</taxon>
        <taxon>Aquatica</taxon>
    </lineage>
</organism>
<dbReference type="InterPro" id="IPR032071">
    <property type="entry name" value="DUF4806"/>
</dbReference>
<keyword evidence="5" id="KW-0732">Signal</keyword>
<keyword evidence="4" id="KW-0472">Membrane</keyword>
<dbReference type="SUPFAM" id="SSF53756">
    <property type="entry name" value="UDP-Glycosyltransferase/glycogen phosphorylase"/>
    <property type="match status" value="2"/>
</dbReference>
<keyword evidence="8" id="KW-1185">Reference proteome</keyword>
<keyword evidence="4" id="KW-0812">Transmembrane</keyword>
<proteinExistence type="inferred from homology"/>
<evidence type="ECO:0000259" key="6">
    <source>
        <dbReference type="Pfam" id="PF16064"/>
    </source>
</evidence>
<dbReference type="Pfam" id="PF00201">
    <property type="entry name" value="UDPGT"/>
    <property type="match status" value="2"/>
</dbReference>
<evidence type="ECO:0000256" key="1">
    <source>
        <dbReference type="ARBA" id="ARBA00009995"/>
    </source>
</evidence>
<accession>A0AAN7NVC0</accession>
<feature type="chain" id="PRO_5042867089" description="DUF4806 domain-containing protein" evidence="5">
    <location>
        <begin position="18"/>
        <end position="1129"/>
    </location>
</feature>
<dbReference type="PANTHER" id="PTHR48043:SF159">
    <property type="entry name" value="EG:EG0003.4 PROTEIN-RELATED"/>
    <property type="match status" value="1"/>
</dbReference>
<dbReference type="InterPro" id="IPR050271">
    <property type="entry name" value="UDP-glycosyltransferase"/>
</dbReference>
<feature type="transmembrane region" description="Helical" evidence="4">
    <location>
        <begin position="468"/>
        <end position="496"/>
    </location>
</feature>
<dbReference type="InterPro" id="IPR035595">
    <property type="entry name" value="UDP_glycos_trans_CS"/>
</dbReference>
<dbReference type="Proteomes" id="UP001353858">
    <property type="component" value="Unassembled WGS sequence"/>
</dbReference>
<gene>
    <name evidence="7" type="ORF">RN001_015174</name>
</gene>
<dbReference type="InterPro" id="IPR002213">
    <property type="entry name" value="UDP_glucos_trans"/>
</dbReference>
<keyword evidence="2" id="KW-0328">Glycosyltransferase</keyword>
<keyword evidence="3" id="KW-0808">Transferase</keyword>
<dbReference type="CDD" id="cd03784">
    <property type="entry name" value="GT1_Gtf-like"/>
    <property type="match status" value="2"/>
</dbReference>
<dbReference type="AlphaFoldDB" id="A0AAN7NVC0"/>
<keyword evidence="4" id="KW-1133">Transmembrane helix</keyword>
<comment type="similarity">
    <text evidence="1">Belongs to the UDP-glycosyltransferase family.</text>
</comment>
<dbReference type="Pfam" id="PF16064">
    <property type="entry name" value="DUF4806"/>
    <property type="match status" value="1"/>
</dbReference>
<dbReference type="FunFam" id="3.40.50.2000:FF:000050">
    <property type="entry name" value="UDP-glucuronosyltransferase"/>
    <property type="match status" value="2"/>
</dbReference>
<evidence type="ECO:0000256" key="2">
    <source>
        <dbReference type="ARBA" id="ARBA00022676"/>
    </source>
</evidence>
<dbReference type="Gene3D" id="3.40.50.2000">
    <property type="entry name" value="Glycogen Phosphorylase B"/>
    <property type="match status" value="4"/>
</dbReference>
<evidence type="ECO:0000313" key="7">
    <source>
        <dbReference type="EMBL" id="KAK4873145.1"/>
    </source>
</evidence>